<keyword evidence="3" id="KW-1185">Reference proteome</keyword>
<keyword evidence="1" id="KW-1133">Transmembrane helix</keyword>
<gene>
    <name evidence="2" type="ORF">L2737_15835</name>
</gene>
<comment type="caution">
    <text evidence="2">The sequence shown here is derived from an EMBL/GenBank/DDBJ whole genome shotgun (WGS) entry which is preliminary data.</text>
</comment>
<evidence type="ECO:0000313" key="3">
    <source>
        <dbReference type="Proteomes" id="UP001202134"/>
    </source>
</evidence>
<proteinExistence type="predicted"/>
<protein>
    <submittedName>
        <fullName evidence="2">Uncharacterized protein</fullName>
    </submittedName>
</protein>
<keyword evidence="1" id="KW-0472">Membrane</keyword>
<dbReference type="RefSeq" id="WP_157936199.1">
    <property type="nucleotide sequence ID" value="NZ_JAKIKU010000009.1"/>
</dbReference>
<evidence type="ECO:0000313" key="2">
    <source>
        <dbReference type="EMBL" id="MCL1046780.1"/>
    </source>
</evidence>
<accession>A0ABT0KSE4</accession>
<keyword evidence="1" id="KW-0812">Transmembrane</keyword>
<reference evidence="2 3" key="1">
    <citation type="submission" date="2022-01" db="EMBL/GenBank/DDBJ databases">
        <title>Whole genome-based taxonomy of the Shewanellaceae.</title>
        <authorList>
            <person name="Martin-Rodriguez A.J."/>
        </authorList>
    </citation>
    <scope>NUCLEOTIDE SEQUENCE [LARGE SCALE GENOMIC DNA]</scope>
    <source>
        <strain evidence="2 3">DSM 24955</strain>
    </source>
</reference>
<dbReference type="EMBL" id="JAKIKU010000009">
    <property type="protein sequence ID" value="MCL1046780.1"/>
    <property type="molecule type" value="Genomic_DNA"/>
</dbReference>
<evidence type="ECO:0000256" key="1">
    <source>
        <dbReference type="SAM" id="Phobius"/>
    </source>
</evidence>
<dbReference type="Proteomes" id="UP001202134">
    <property type="component" value="Unassembled WGS sequence"/>
</dbReference>
<feature type="transmembrane region" description="Helical" evidence="1">
    <location>
        <begin position="25"/>
        <end position="45"/>
    </location>
</feature>
<organism evidence="2 3">
    <name type="scientific">Shewanella electrodiphila</name>
    <dbReference type="NCBI Taxonomy" id="934143"/>
    <lineage>
        <taxon>Bacteria</taxon>
        <taxon>Pseudomonadati</taxon>
        <taxon>Pseudomonadota</taxon>
        <taxon>Gammaproteobacteria</taxon>
        <taxon>Alteromonadales</taxon>
        <taxon>Shewanellaceae</taxon>
        <taxon>Shewanella</taxon>
    </lineage>
</organism>
<name>A0ABT0KSE4_9GAMM</name>
<sequence>MKKSNYVKLRNGRAKRIRKGSTLNYANHKTSIHFLFITMAVLYFVM</sequence>